<accession>F0VN81</accession>
<keyword evidence="6 12" id="KW-0328">Glycosyltransferase</keyword>
<gene>
    <name evidence="12" type="ORF">BN1204_056020</name>
    <name evidence="11" type="ORF">NCLIV_056020</name>
</gene>
<dbReference type="InterPro" id="IPR029057">
    <property type="entry name" value="PRTase-like"/>
</dbReference>
<evidence type="ECO:0000259" key="10">
    <source>
        <dbReference type="Pfam" id="PF14681"/>
    </source>
</evidence>
<keyword evidence="7 12" id="KW-0808">Transferase</keyword>
<keyword evidence="8" id="KW-0547">Nucleotide-binding</keyword>
<dbReference type="SUPFAM" id="SSF53271">
    <property type="entry name" value="PRTase-like"/>
    <property type="match status" value="1"/>
</dbReference>
<protein>
    <recommendedName>
        <fullName evidence="4">uracil phosphoribosyltransferase</fullName>
        <ecNumber evidence="4">2.4.2.9</ecNumber>
    </recommendedName>
</protein>
<comment type="cofactor">
    <cofactor evidence="1">
        <name>Mg(2+)</name>
        <dbReference type="ChEBI" id="CHEBI:18420"/>
    </cofactor>
</comment>
<keyword evidence="5" id="KW-0021">Allosteric enzyme</keyword>
<evidence type="ECO:0000256" key="6">
    <source>
        <dbReference type="ARBA" id="ARBA00022676"/>
    </source>
</evidence>
<dbReference type="GeneID" id="13446892"/>
<evidence type="ECO:0000256" key="7">
    <source>
        <dbReference type="ARBA" id="ARBA00022679"/>
    </source>
</evidence>
<organism evidence="11 13">
    <name type="scientific">Neospora caninum (strain Liverpool)</name>
    <dbReference type="NCBI Taxonomy" id="572307"/>
    <lineage>
        <taxon>Eukaryota</taxon>
        <taxon>Sar</taxon>
        <taxon>Alveolata</taxon>
        <taxon>Apicomplexa</taxon>
        <taxon>Conoidasida</taxon>
        <taxon>Coccidia</taxon>
        <taxon>Eucoccidiorida</taxon>
        <taxon>Eimeriorina</taxon>
        <taxon>Sarcocystidae</taxon>
        <taxon>Neospora</taxon>
    </lineage>
</organism>
<reference evidence="11" key="1">
    <citation type="submission" date="2011-02" db="EMBL/GenBank/DDBJ databases">
        <authorList>
            <person name="Aslett M."/>
        </authorList>
    </citation>
    <scope>NUCLEOTIDE SEQUENCE</scope>
    <source>
        <strain evidence="11">Liverpool</strain>
    </source>
</reference>
<sequence length="248" mass="27854">MAQTPASMLAAGKFIVDSRYATTEQEESILQDITARFPNVVLMKQTSQLRAMMTIIRDKKTPKEEFVFYADRLIRLLIEEALNELPFEQKEVTTPLDAPYQGVSFSSKICGVSIVRAGESMESGLRAVCRGCRIGKILIQRDEETAEPKLIYEKLPVDIRERWVMLLDPMCATAGSVCKAIDVLLKLGVKEERIIFVNILAAPQGIERVFKLYPNVRMVAAAIDVCLNSKYYIVPGIGDFGDRYFGTM</sequence>
<evidence type="ECO:0000313" key="11">
    <source>
        <dbReference type="EMBL" id="CBZ55177.1"/>
    </source>
</evidence>
<dbReference type="CDD" id="cd06223">
    <property type="entry name" value="PRTases_typeI"/>
    <property type="match status" value="1"/>
</dbReference>
<evidence type="ECO:0000313" key="13">
    <source>
        <dbReference type="Proteomes" id="UP000007494"/>
    </source>
</evidence>
<dbReference type="GO" id="GO:0008655">
    <property type="term" value="P:pyrimidine-containing compound salvage"/>
    <property type="evidence" value="ECO:0007669"/>
    <property type="project" value="UniProtKB-ARBA"/>
</dbReference>
<evidence type="ECO:0000256" key="3">
    <source>
        <dbReference type="ARBA" id="ARBA00009516"/>
    </source>
</evidence>
<reference evidence="12" key="4">
    <citation type="journal article" date="2015" name="PLoS ONE">
        <title>Comprehensive Evaluation of Toxoplasma gondii VEG and Neospora caninum LIV Genomes with Tachyzoite Stage Transcriptome and Proteome Defines Novel Transcript Features.</title>
        <authorList>
            <person name="Ramaprasad A."/>
            <person name="Mourier T."/>
            <person name="Naeem R."/>
            <person name="Malas T.B."/>
            <person name="Moussa E."/>
            <person name="Panigrahi A."/>
            <person name="Vermont S.J."/>
            <person name="Otto T.D."/>
            <person name="Wastling J."/>
            <person name="Pain A."/>
        </authorList>
    </citation>
    <scope>NUCLEOTIDE SEQUENCE</scope>
    <source>
        <strain evidence="12">Liverpool</strain>
    </source>
</reference>
<feature type="domain" description="Phosphoribosyltransferase" evidence="10">
    <location>
        <begin position="45"/>
        <end position="247"/>
    </location>
</feature>
<dbReference type="Proteomes" id="UP000007494">
    <property type="component" value="Chromosome XI"/>
</dbReference>
<evidence type="ECO:0000256" key="8">
    <source>
        <dbReference type="ARBA" id="ARBA00022741"/>
    </source>
</evidence>
<dbReference type="EMBL" id="FR823392">
    <property type="protein sequence ID" value="CBZ55177.1"/>
    <property type="molecule type" value="Genomic_DNA"/>
</dbReference>
<evidence type="ECO:0000256" key="1">
    <source>
        <dbReference type="ARBA" id="ARBA00001946"/>
    </source>
</evidence>
<evidence type="ECO:0000313" key="12">
    <source>
        <dbReference type="EMBL" id="CEL69904.1"/>
    </source>
</evidence>
<comment type="pathway">
    <text evidence="2">Pyrimidine metabolism; UMP biosynthesis via salvage pathway; UMP from uracil: step 1/1.</text>
</comment>
<dbReference type="OMA" id="ACANKTQ"/>
<dbReference type="GO" id="GO:0005525">
    <property type="term" value="F:GTP binding"/>
    <property type="evidence" value="ECO:0007669"/>
    <property type="project" value="UniProtKB-KW"/>
</dbReference>
<dbReference type="InParanoid" id="F0VN81"/>
<dbReference type="RefSeq" id="XP_003885205.1">
    <property type="nucleotide sequence ID" value="XM_003885156.1"/>
</dbReference>
<dbReference type="FunFam" id="3.40.50.2020:FF:000023">
    <property type="entry name" value="Probable uracil phosphoribosyltransferase"/>
    <property type="match status" value="1"/>
</dbReference>
<keyword evidence="9" id="KW-0342">GTP-binding</keyword>
<evidence type="ECO:0000256" key="2">
    <source>
        <dbReference type="ARBA" id="ARBA00005180"/>
    </source>
</evidence>
<dbReference type="GO" id="GO:0004845">
    <property type="term" value="F:uracil phosphoribosyltransferase activity"/>
    <property type="evidence" value="ECO:0007669"/>
    <property type="project" value="UniProtKB-EC"/>
</dbReference>
<reference evidence="11" key="2">
    <citation type="submission" date="2011-03" db="EMBL/GenBank/DDBJ databases">
        <title>Comparative genomics and transcriptomics of Neospora caninum and Toxoplasma gondii.</title>
        <authorList>
            <person name="Reid A.J."/>
            <person name="Sohal A."/>
            <person name="Harris D."/>
            <person name="Quail M."/>
            <person name="Sanders M."/>
            <person name="Berriman M."/>
            <person name="Wastling J.M."/>
            <person name="Pain A."/>
        </authorList>
    </citation>
    <scope>NUCLEOTIDE SEQUENCE</scope>
    <source>
        <strain evidence="11">Liverpool</strain>
    </source>
</reference>
<reference evidence="13" key="3">
    <citation type="journal article" date="2012" name="PLoS Pathog.">
        <title>Comparative genomics of the apicomplexan parasites Toxoplasma gondii and Neospora caninum: Coccidia differing in host range and transmission strategy.</title>
        <authorList>
            <person name="Reid A.J."/>
            <person name="Vermont S.J."/>
            <person name="Cotton J.A."/>
            <person name="Harris D."/>
            <person name="Hill-Cawthorne G.A."/>
            <person name="Konen-Waisman S."/>
            <person name="Latham S.M."/>
            <person name="Mourier T."/>
            <person name="Norton R."/>
            <person name="Quail M.A."/>
            <person name="Sanders M."/>
            <person name="Shanmugam D."/>
            <person name="Sohal A."/>
            <person name="Wasmuth J.D."/>
            <person name="Brunk B."/>
            <person name="Grigg M.E."/>
            <person name="Howard J.C."/>
            <person name="Parkinson J."/>
            <person name="Roos D.S."/>
            <person name="Trees A.J."/>
            <person name="Berriman M."/>
            <person name="Pain A."/>
            <person name="Wastling J.M."/>
        </authorList>
    </citation>
    <scope>NUCLEOTIDE SEQUENCE [LARGE SCALE GENOMIC DNA]</scope>
    <source>
        <strain evidence="13">Liverpool</strain>
    </source>
</reference>
<dbReference type="EC" id="2.4.2.9" evidence="4"/>
<dbReference type="VEuPathDB" id="ToxoDB:NCLIV_056020"/>
<dbReference type="AlphaFoldDB" id="F0VN81"/>
<evidence type="ECO:0000256" key="5">
    <source>
        <dbReference type="ARBA" id="ARBA00022533"/>
    </source>
</evidence>
<evidence type="ECO:0000256" key="9">
    <source>
        <dbReference type="ARBA" id="ARBA00023134"/>
    </source>
</evidence>
<name>F0VN81_NEOCL</name>
<proteinExistence type="inferred from homology"/>
<dbReference type="Pfam" id="PF14681">
    <property type="entry name" value="UPRTase"/>
    <property type="match status" value="1"/>
</dbReference>
<dbReference type="InterPro" id="IPR000836">
    <property type="entry name" value="PRTase_dom"/>
</dbReference>
<dbReference type="NCBIfam" id="NF001097">
    <property type="entry name" value="PRK00129.1"/>
    <property type="match status" value="1"/>
</dbReference>
<dbReference type="eggNOG" id="KOG4203">
    <property type="taxonomic scope" value="Eukaryota"/>
</dbReference>
<keyword evidence="13" id="KW-1185">Reference proteome</keyword>
<dbReference type="EMBL" id="LN714486">
    <property type="protein sequence ID" value="CEL69904.1"/>
    <property type="molecule type" value="Genomic_DNA"/>
</dbReference>
<evidence type="ECO:0000256" key="4">
    <source>
        <dbReference type="ARBA" id="ARBA00011894"/>
    </source>
</evidence>
<dbReference type="OrthoDB" id="106623at2759"/>
<comment type="similarity">
    <text evidence="3">Belongs to the UPRTase family.</text>
</comment>
<dbReference type="Gene3D" id="3.40.50.2020">
    <property type="match status" value="1"/>
</dbReference>